<dbReference type="InterPro" id="IPR002719">
    <property type="entry name" value="RB_B"/>
</dbReference>
<dbReference type="InterPro" id="IPR036915">
    <property type="entry name" value="Cyclin-like_sf"/>
</dbReference>
<feature type="compositionally biased region" description="Low complexity" evidence="8">
    <location>
        <begin position="1122"/>
        <end position="1137"/>
    </location>
</feature>
<evidence type="ECO:0000256" key="8">
    <source>
        <dbReference type="SAM" id="MobiDB-lite"/>
    </source>
</evidence>
<keyword evidence="5" id="KW-0804">Transcription</keyword>
<dbReference type="GO" id="GO:0030154">
    <property type="term" value="P:cell differentiation"/>
    <property type="evidence" value="ECO:0007669"/>
    <property type="project" value="TreeGrafter"/>
</dbReference>
<feature type="compositionally biased region" description="Basic and acidic residues" evidence="8">
    <location>
        <begin position="1038"/>
        <end position="1050"/>
    </location>
</feature>
<sequence>MDVALGGGIAPIDRVSSLLKGLKVGSTPAVQEGVLQLYAELKDCYEAQERAAPAEYAGEQDEDVKQACKQASLLFVARVLFAAQKQDGDPQPANLGCSISRIVAAAGINLLDFFREVNVVVSKLSAYFEARGGSSKLFTQQAQLKENSETVVVMGLLAKKYKDNFNMFLHQLDYYKQVVLRLGWTAFLVLRVKLLSAFPDVVSCVELLPCIFAILASHAPRLPDCLSHISRENRANLLLKTMSEMCKADYSRVQARMPSVEALLTQIFTTAVPEWRTAIATAKLQASQPDATGATALTVGAGLDLVANPILEGLVTDSDRMNRAVAALEVEYEQHYVRGTSELDERDFLSTDFTKFASPRFSPGQMHSVMTKLRGGPMPLRPGDLLGPGAHTTAPSHPPTSHHMSMHIRMDIAPGLHSPLPMMHLGAGAGQPGTPVSEVMGASAWLRGVTANLAPEPSPVLQRFLAAVNVPSGASQASGPPGSQSLAVQLSRRVRDMVASVIPDENGPSVLGPFPLLQPSLAAERRMEATKLYYHSLETILMSEEKASGLTGVTALLVATKFHRGLVACCVEVVSACYRMVSCAFPKVLDSLRIKAFDLAKMIQNFVKSIATLPRELKRHLFLIEEKILESLAWEPGSSLYHLIINVNSENEAAAAAQEAAAQATCSAAASGDDSQHDGSGSKAGPSSSSAGAGGAEGAAEGGEPAPASSSHEVNKSGAAPMETVDGSAAGATVAPTPAPAAAAPLAGAPPPSPKRSQASVFSGLMSPAKKARGVDGTPHSTQTFTGQLPQCIGVPPAGIVPPGGSVGALHEFCRKVLKLASFRLALMCNNFDFAPLDKVEVSSKVYETIEYALYRQTHLFYNRHIDQIMLSALYGYCKVHKLAQVSFREIIAQYRKQPQAQQAIFRSVIIEQSNPGLQISSRADIIAFYNQVFVPSMKAFLLKGEPGSGTSGAGLGGGLGGADSKPVAAGNSGNADDTMAASTAAGGGTSSGLHPGLPPLPPRSSSQSPRAAKLPVLSGGGAPVRMAGRSASLLGRDGADKSTGRKVEESQTYPLGPAGSSTAVTTVSSSKCEGSMPLLAGLGSRHLPSAAASQTTSVAQSAKASGPRTRAAASSEHKIPDGLAALLQALDSQAGAEGPHSGPEADEDDDDPAEVHAGPVTRSGRAAAAMASAVVESKSPSRVIGISAGRERRSTRQAERKDDGMDADGPAAMETSEQAQLAAIMSGRRQRTPNRRYGSD</sequence>
<feature type="compositionally biased region" description="Basic and acidic residues" evidence="8">
    <location>
        <begin position="1190"/>
        <end position="1205"/>
    </location>
</feature>
<reference evidence="11" key="1">
    <citation type="journal article" date="2013" name="Mol. Biol. Evol.">
        <title>The Evolution of Male-Female Sexual Dimorphism Predates the Gender-Based Divergence of the Mating Locus Gene MAT3/RB.</title>
        <authorList>
            <person name="Hiraide R."/>
            <person name="Kawai-Toyooka H."/>
            <person name="Hamaji T."/>
            <person name="Matsuzaki R."/>
            <person name="Kawafune K."/>
            <person name="Abe J."/>
            <person name="Sekimoto H."/>
            <person name="Umen J."/>
            <person name="Nozaki H."/>
        </authorList>
    </citation>
    <scope>NUCLEOTIDE SEQUENCE</scope>
    <source>
        <strain evidence="12">NIES-1859</strain>
        <strain evidence="11">NIES-1861</strain>
    </source>
</reference>
<dbReference type="PANTHER" id="PTHR13742">
    <property type="entry name" value="RETINOBLASTOMA-ASSOCIATED PROTEIN RB -RELATED"/>
    <property type="match status" value="1"/>
</dbReference>
<comment type="similarity">
    <text evidence="2">Belongs to the retinoblastoma protein (RB) family.</text>
</comment>
<dbReference type="SUPFAM" id="SSF47954">
    <property type="entry name" value="Cyclin-like"/>
    <property type="match status" value="2"/>
</dbReference>
<evidence type="ECO:0000313" key="12">
    <source>
        <dbReference type="EMBL" id="BAN18535.1"/>
    </source>
</evidence>
<feature type="domain" description="Retinoblastoma-associated protein A-box" evidence="10">
    <location>
        <begin position="434"/>
        <end position="644"/>
    </location>
</feature>
<feature type="compositionally biased region" description="Low complexity" evidence="8">
    <location>
        <begin position="390"/>
        <end position="403"/>
    </location>
</feature>
<evidence type="ECO:0000259" key="9">
    <source>
        <dbReference type="SMART" id="SM01367"/>
    </source>
</evidence>
<evidence type="ECO:0000256" key="3">
    <source>
        <dbReference type="ARBA" id="ARBA00022491"/>
    </source>
</evidence>
<dbReference type="AlphaFoldDB" id="N0DUZ5"/>
<evidence type="ECO:0000259" key="10">
    <source>
        <dbReference type="SMART" id="SM01368"/>
    </source>
</evidence>
<feature type="compositionally biased region" description="Low complexity" evidence="8">
    <location>
        <begin position="1090"/>
        <end position="1106"/>
    </location>
</feature>
<dbReference type="SMART" id="SM01368">
    <property type="entry name" value="RB_A"/>
    <property type="match status" value="1"/>
</dbReference>
<proteinExistence type="evidence at transcript level"/>
<feature type="compositionally biased region" description="Low complexity" evidence="8">
    <location>
        <begin position="728"/>
        <end position="747"/>
    </location>
</feature>
<feature type="region of interest" description="Disordered" evidence="8">
    <location>
        <begin position="967"/>
        <end position="1216"/>
    </location>
</feature>
<dbReference type="Pfam" id="PF01858">
    <property type="entry name" value="RB_A"/>
    <property type="match status" value="1"/>
</dbReference>
<dbReference type="Gene3D" id="1.10.472.10">
    <property type="entry name" value="Cyclin-like"/>
    <property type="match status" value="2"/>
</dbReference>
<evidence type="ECO:0000256" key="4">
    <source>
        <dbReference type="ARBA" id="ARBA00023015"/>
    </source>
</evidence>
<feature type="compositionally biased region" description="Gly residues" evidence="8">
    <location>
        <begin position="692"/>
        <end position="701"/>
    </location>
</feature>
<feature type="domain" description="Retinoblastoma-associated protein N-terminal" evidence="9">
    <location>
        <begin position="80"/>
        <end position="218"/>
    </location>
</feature>
<keyword evidence="6" id="KW-0539">Nucleus</keyword>
<evidence type="ECO:0000313" key="11">
    <source>
        <dbReference type="EMBL" id="BAN18534.1"/>
    </source>
</evidence>
<comment type="subcellular location">
    <subcellularLocation>
        <location evidence="1">Nucleus</location>
    </subcellularLocation>
</comment>
<dbReference type="EMBL" id="AB771932">
    <property type="protein sequence ID" value="BAN18534.1"/>
    <property type="molecule type" value="mRNA"/>
</dbReference>
<evidence type="ECO:0000256" key="5">
    <source>
        <dbReference type="ARBA" id="ARBA00023163"/>
    </source>
</evidence>
<dbReference type="GO" id="GO:0000977">
    <property type="term" value="F:RNA polymerase II transcription regulatory region sequence-specific DNA binding"/>
    <property type="evidence" value="ECO:0007669"/>
    <property type="project" value="TreeGrafter"/>
</dbReference>
<dbReference type="GO" id="GO:0005634">
    <property type="term" value="C:nucleus"/>
    <property type="evidence" value="ECO:0007669"/>
    <property type="project" value="UniProtKB-SubCell"/>
</dbReference>
<gene>
    <name evidence="11" type="primary">mat3</name>
</gene>
<organism evidence="11">
    <name type="scientific">Yamagishiella unicocca</name>
    <dbReference type="NCBI Taxonomy" id="51707"/>
    <lineage>
        <taxon>Eukaryota</taxon>
        <taxon>Viridiplantae</taxon>
        <taxon>Chlorophyta</taxon>
        <taxon>core chlorophytes</taxon>
        <taxon>Chlorophyceae</taxon>
        <taxon>CS clade</taxon>
        <taxon>Chlamydomonadales</taxon>
        <taxon>Volvocaceae</taxon>
        <taxon>Yamagishiella</taxon>
    </lineage>
</organism>
<evidence type="ECO:0000256" key="7">
    <source>
        <dbReference type="ARBA" id="ARBA00023306"/>
    </source>
</evidence>
<dbReference type="InterPro" id="IPR024599">
    <property type="entry name" value="RB_N"/>
</dbReference>
<dbReference type="PANTHER" id="PTHR13742:SF17">
    <property type="entry name" value="RE32990P-RELATED"/>
    <property type="match status" value="1"/>
</dbReference>
<feature type="compositionally biased region" description="Low complexity" evidence="8">
    <location>
        <begin position="1061"/>
        <end position="1071"/>
    </location>
</feature>
<dbReference type="GO" id="GO:0000785">
    <property type="term" value="C:chromatin"/>
    <property type="evidence" value="ECO:0007669"/>
    <property type="project" value="TreeGrafter"/>
</dbReference>
<evidence type="ECO:0000256" key="2">
    <source>
        <dbReference type="ARBA" id="ARBA00009475"/>
    </source>
</evidence>
<feature type="compositionally biased region" description="Low complexity" evidence="8">
    <location>
        <begin position="667"/>
        <end position="691"/>
    </location>
</feature>
<dbReference type="GO" id="GO:0005667">
    <property type="term" value="C:transcription regulator complex"/>
    <property type="evidence" value="ECO:0007669"/>
    <property type="project" value="TreeGrafter"/>
</dbReference>
<dbReference type="GO" id="GO:0006357">
    <property type="term" value="P:regulation of transcription by RNA polymerase II"/>
    <property type="evidence" value="ECO:0007669"/>
    <property type="project" value="InterPro"/>
</dbReference>
<evidence type="ECO:0000256" key="1">
    <source>
        <dbReference type="ARBA" id="ARBA00004123"/>
    </source>
</evidence>
<keyword evidence="7" id="KW-0131">Cell cycle</keyword>
<dbReference type="InterPro" id="IPR002720">
    <property type="entry name" value="RB_A"/>
</dbReference>
<dbReference type="GO" id="GO:2000134">
    <property type="term" value="P:negative regulation of G1/S transition of mitotic cell cycle"/>
    <property type="evidence" value="ECO:0007669"/>
    <property type="project" value="TreeGrafter"/>
</dbReference>
<dbReference type="Pfam" id="PF11934">
    <property type="entry name" value="DUF3452"/>
    <property type="match status" value="1"/>
</dbReference>
<dbReference type="EMBL" id="AB771933">
    <property type="protein sequence ID" value="BAN18535.1"/>
    <property type="molecule type" value="mRNA"/>
</dbReference>
<dbReference type="SMART" id="SM01367">
    <property type="entry name" value="DUF3452"/>
    <property type="match status" value="1"/>
</dbReference>
<keyword evidence="3" id="KW-0678">Repressor</keyword>
<feature type="compositionally biased region" description="Low complexity" evidence="8">
    <location>
        <begin position="702"/>
        <end position="711"/>
    </location>
</feature>
<feature type="region of interest" description="Disordered" evidence="8">
    <location>
        <begin position="667"/>
        <end position="761"/>
    </location>
</feature>
<name>N0DUZ5_9CHLO</name>
<feature type="region of interest" description="Disordered" evidence="8">
    <location>
        <begin position="384"/>
        <end position="403"/>
    </location>
</feature>
<dbReference type="Pfam" id="PF01857">
    <property type="entry name" value="RB_B"/>
    <property type="match status" value="1"/>
</dbReference>
<keyword evidence="4" id="KW-0805">Transcription regulation</keyword>
<dbReference type="InterPro" id="IPR028309">
    <property type="entry name" value="RB_fam"/>
</dbReference>
<protein>
    <submittedName>
        <fullName evidence="11">Retinoblastoma-like protein</fullName>
    </submittedName>
</protein>
<evidence type="ECO:0000256" key="6">
    <source>
        <dbReference type="ARBA" id="ARBA00023242"/>
    </source>
</evidence>
<accession>N0DUZ5</accession>